<name>Q00V25_OSTTA</name>
<feature type="compositionally biased region" description="Low complexity" evidence="1">
    <location>
        <begin position="34"/>
        <end position="47"/>
    </location>
</feature>
<dbReference type="RefSeq" id="XP_003083326.1">
    <property type="nucleotide sequence ID" value="XM_003083278.1"/>
</dbReference>
<dbReference type="OrthoDB" id="421671at2759"/>
<sequence length="424" mass="46972">MPVVRASSIASPVVRRRARARGRRVDGATGRGRGTTTTGASTSASDAATLERKRRYINFTGFPFPLTPLLRRVTKREELVPGRVWSFEQEQGIGFGLGVSTNVRMTVIKLRDGSLWVHDPIAPTEECLDMLRELGGEVRYACLSTTQYEHKIFAPAFTRAFPKCELWIVPGQFSFPLPLPNAALGLFPKGTLGDAKNPPPWSDEIESELLYLPPLFWHNYTYSECAFYHKDTESILVTDAAVYVGEGAPGIIPEDDLESLGSDECFTIRLLKLGNYRGGRNIASPNIPASQRAERVANGWKRMALFSLFIAPDAKNILNPETSFRGMAGKFVVSPIVFNVVFQFYREEVNAWAEKVSRWNAKRVIASHFPVPESATGVDFLAAFDFAKTKDSIPPEYVDAKNDLASLDLVVRILGAINAVPKVN</sequence>
<dbReference type="InParanoid" id="Q00V25"/>
<feature type="region of interest" description="Disordered" evidence="1">
    <location>
        <begin position="1"/>
        <end position="47"/>
    </location>
</feature>
<dbReference type="Proteomes" id="UP000009170">
    <property type="component" value="Unassembled WGS sequence"/>
</dbReference>
<evidence type="ECO:0000313" key="3">
    <source>
        <dbReference type="Proteomes" id="UP000009170"/>
    </source>
</evidence>
<reference evidence="2 3" key="2">
    <citation type="journal article" date="2014" name="BMC Genomics">
        <title>An improved genome of the model marine alga Ostreococcus tauri unfolds by assessing Illumina de novo assemblies.</title>
        <authorList>
            <person name="Blanc-Mathieu R."/>
            <person name="Verhelst B."/>
            <person name="Derelle E."/>
            <person name="Rombauts S."/>
            <person name="Bouget F.Y."/>
            <person name="Carre I."/>
            <person name="Chateau A."/>
            <person name="Eyre-Walker A."/>
            <person name="Grimsley N."/>
            <person name="Moreau H."/>
            <person name="Piegu B."/>
            <person name="Rivals E."/>
            <person name="Schackwitz W."/>
            <person name="Van de Peer Y."/>
            <person name="Piganeau G."/>
        </authorList>
    </citation>
    <scope>NUCLEOTIDE SEQUENCE [LARGE SCALE GENOMIC DNA]</scope>
    <source>
        <strain evidence="3">OTTH 0595 / CCAP 157/2 / RCC745</strain>
    </source>
</reference>
<protein>
    <recommendedName>
        <fullName evidence="4">Beta-lactamase-like</fullName>
    </recommendedName>
</protein>
<dbReference type="Pfam" id="PF14234">
    <property type="entry name" value="DUF4336"/>
    <property type="match status" value="1"/>
</dbReference>
<evidence type="ECO:0000256" key="1">
    <source>
        <dbReference type="SAM" id="MobiDB-lite"/>
    </source>
</evidence>
<gene>
    <name evidence="2" type="ORF">OT_ostta15g01780</name>
</gene>
<reference evidence="3" key="1">
    <citation type="journal article" date="2006" name="Proc. Natl. Acad. Sci. U.S.A.">
        <title>Genome analysis of the smallest free-living eukaryote Ostreococcus tauri unveils many unique features.</title>
        <authorList>
            <person name="Derelle E."/>
            <person name="Ferraz C."/>
            <person name="Rombauts S."/>
            <person name="Rouze P."/>
            <person name="Worden A.Z."/>
            <person name="Robbens S."/>
            <person name="Partensky F."/>
            <person name="Degroeve S."/>
            <person name="Echeynie S."/>
            <person name="Cooke R."/>
            <person name="Saeys Y."/>
            <person name="Wuyts J."/>
            <person name="Jabbari K."/>
            <person name="Bowler C."/>
            <person name="Panaud O."/>
            <person name="Piegu B."/>
            <person name="Ball S.G."/>
            <person name="Ral J.-P."/>
            <person name="Bouget F.-Y."/>
            <person name="Piganeau G."/>
            <person name="De Baets B."/>
            <person name="Picard A."/>
            <person name="Delseny M."/>
            <person name="Demaille J."/>
            <person name="Van de Peer Y."/>
            <person name="Moreau H."/>
        </authorList>
    </citation>
    <scope>NUCLEOTIDE SEQUENCE [LARGE SCALE GENOMIC DNA]</scope>
    <source>
        <strain evidence="3">OTTH 0595 / CCAP 157/2 / RCC745</strain>
    </source>
</reference>
<dbReference type="InterPro" id="IPR025638">
    <property type="entry name" value="DUF4336"/>
</dbReference>
<dbReference type="GeneID" id="9830906"/>
<proteinExistence type="predicted"/>
<dbReference type="PANTHER" id="PTHR33835:SF2">
    <property type="entry name" value="LYSINE-TRNA LIGASE"/>
    <property type="match status" value="1"/>
</dbReference>
<organism evidence="2 3">
    <name type="scientific">Ostreococcus tauri</name>
    <name type="common">Marine green alga</name>
    <dbReference type="NCBI Taxonomy" id="70448"/>
    <lineage>
        <taxon>Eukaryota</taxon>
        <taxon>Viridiplantae</taxon>
        <taxon>Chlorophyta</taxon>
        <taxon>Mamiellophyceae</taxon>
        <taxon>Mamiellales</taxon>
        <taxon>Bathycoccaceae</taxon>
        <taxon>Ostreococcus</taxon>
    </lineage>
</organism>
<evidence type="ECO:0008006" key="4">
    <source>
        <dbReference type="Google" id="ProtNLM"/>
    </source>
</evidence>
<dbReference type="AlphaFoldDB" id="Q00V25"/>
<keyword evidence="3" id="KW-1185">Reference proteome</keyword>
<feature type="compositionally biased region" description="Low complexity" evidence="1">
    <location>
        <begin position="1"/>
        <end position="13"/>
    </location>
</feature>
<dbReference type="OMA" id="WVHDPIA"/>
<dbReference type="EMBL" id="CAID01000015">
    <property type="protein sequence ID" value="CAL57602.1"/>
    <property type="molecule type" value="Genomic_DNA"/>
</dbReference>
<evidence type="ECO:0000313" key="2">
    <source>
        <dbReference type="EMBL" id="CAL57602.1"/>
    </source>
</evidence>
<dbReference type="KEGG" id="ota:OT_ostta15g01780"/>
<dbReference type="STRING" id="70448.Q00V25"/>
<comment type="caution">
    <text evidence="2">The sequence shown here is derived from an EMBL/GenBank/DDBJ whole genome shotgun (WGS) entry which is preliminary data.</text>
</comment>
<accession>Q00V25</accession>
<dbReference type="PANTHER" id="PTHR33835">
    <property type="entry name" value="YALI0C07656P"/>
    <property type="match status" value="1"/>
</dbReference>